<sequence>MNTRCVSGCLQDVEAPIRVSFMKLYQWPHSDAEFLKLISAREEKSTGGNPRASWKGRESYASRQMYLRSYTFCRKEETVAEKTRKWLSEKKKMKGRKEKRKGGPMEVVAVVKRVKDKSVSGVYSVFEVVFECLFSCMARVDVVEFK</sequence>
<dbReference type="AlphaFoldDB" id="A0A5K1BZ01"/>
<name>A0A5K1BZ01_9MAGN</name>
<dbReference type="Gramene" id="NC3G0221500.1">
    <property type="protein sequence ID" value="NC3G0221500.1:cds"/>
    <property type="gene ID" value="NC3G0221500"/>
</dbReference>
<proteinExistence type="predicted"/>
<gene>
    <name evidence="1" type="ORF">NYM_LOCUS15455</name>
</gene>
<dbReference type="PANTHER" id="PTHR35304:SF3">
    <property type="entry name" value="CATHEPSIN PROPEPTIDE INHIBITOR DOMAIN-CONTAINING PROTEIN"/>
    <property type="match status" value="1"/>
</dbReference>
<dbReference type="OMA" id="HQWPESE"/>
<accession>A0A5K1BZ01</accession>
<reference evidence="1" key="1">
    <citation type="submission" date="2019-09" db="EMBL/GenBank/DDBJ databases">
        <authorList>
            <person name="Zhang L."/>
        </authorList>
    </citation>
    <scope>NUCLEOTIDE SEQUENCE</scope>
</reference>
<dbReference type="EMBL" id="LR721781">
    <property type="protein sequence ID" value="VVW16656.1"/>
    <property type="molecule type" value="Genomic_DNA"/>
</dbReference>
<evidence type="ECO:0000313" key="1">
    <source>
        <dbReference type="EMBL" id="VVW16656.1"/>
    </source>
</evidence>
<organism evidence="1">
    <name type="scientific">Nymphaea colorata</name>
    <name type="common">pocket water lily</name>
    <dbReference type="NCBI Taxonomy" id="210225"/>
    <lineage>
        <taxon>Eukaryota</taxon>
        <taxon>Viridiplantae</taxon>
        <taxon>Streptophyta</taxon>
        <taxon>Embryophyta</taxon>
        <taxon>Tracheophyta</taxon>
        <taxon>Spermatophyta</taxon>
        <taxon>Magnoliopsida</taxon>
        <taxon>Nymphaeales</taxon>
        <taxon>Nymphaeaceae</taxon>
        <taxon>Nymphaea</taxon>
    </lineage>
</organism>
<protein>
    <submittedName>
        <fullName evidence="1">Uncharacterized protein</fullName>
    </submittedName>
</protein>
<dbReference type="OrthoDB" id="1928091at2759"/>
<dbReference type="PANTHER" id="PTHR35304">
    <property type="entry name" value="OS05G0120300 PROTEIN-RELATED"/>
    <property type="match status" value="1"/>
</dbReference>